<feature type="region of interest" description="Disordered" evidence="2">
    <location>
        <begin position="70"/>
        <end position="100"/>
    </location>
</feature>
<feature type="region of interest" description="Disordered" evidence="2">
    <location>
        <begin position="293"/>
        <end position="317"/>
    </location>
</feature>
<dbReference type="Proteomes" id="UP000518752">
    <property type="component" value="Unassembled WGS sequence"/>
</dbReference>
<gene>
    <name evidence="3" type="ORF">D9757_012204</name>
</gene>
<dbReference type="AlphaFoldDB" id="A0A8H5FUD8"/>
<protein>
    <recommendedName>
        <fullName evidence="5">BZIP domain-containing protein</fullName>
    </recommendedName>
</protein>
<evidence type="ECO:0000313" key="3">
    <source>
        <dbReference type="EMBL" id="KAF5349063.1"/>
    </source>
</evidence>
<dbReference type="CDD" id="cd12193">
    <property type="entry name" value="bZIP_GCN4"/>
    <property type="match status" value="1"/>
</dbReference>
<name>A0A8H5FUD8_9AGAR</name>
<keyword evidence="1" id="KW-0175">Coiled coil</keyword>
<dbReference type="EMBL" id="JAACJN010000311">
    <property type="protein sequence ID" value="KAF5349063.1"/>
    <property type="molecule type" value="Genomic_DNA"/>
</dbReference>
<organism evidence="3 4">
    <name type="scientific">Collybiopsis confluens</name>
    <dbReference type="NCBI Taxonomy" id="2823264"/>
    <lineage>
        <taxon>Eukaryota</taxon>
        <taxon>Fungi</taxon>
        <taxon>Dikarya</taxon>
        <taxon>Basidiomycota</taxon>
        <taxon>Agaricomycotina</taxon>
        <taxon>Agaricomycetes</taxon>
        <taxon>Agaricomycetidae</taxon>
        <taxon>Agaricales</taxon>
        <taxon>Marasmiineae</taxon>
        <taxon>Omphalotaceae</taxon>
        <taxon>Collybiopsis</taxon>
    </lineage>
</organism>
<comment type="caution">
    <text evidence="3">The sequence shown here is derived from an EMBL/GenBank/DDBJ whole genome shotgun (WGS) entry which is preliminary data.</text>
</comment>
<dbReference type="Gene3D" id="3.30.160.60">
    <property type="entry name" value="Classic Zinc Finger"/>
    <property type="match status" value="1"/>
</dbReference>
<dbReference type="SUPFAM" id="SSF57959">
    <property type="entry name" value="Leucine zipper domain"/>
    <property type="match status" value="1"/>
</dbReference>
<dbReference type="InterPro" id="IPR046347">
    <property type="entry name" value="bZIP_sf"/>
</dbReference>
<keyword evidence="4" id="KW-1185">Reference proteome</keyword>
<dbReference type="OrthoDB" id="2937662at2759"/>
<feature type="coiled-coil region" evidence="1">
    <location>
        <begin position="335"/>
        <end position="369"/>
    </location>
</feature>
<feature type="region of interest" description="Disordered" evidence="2">
    <location>
        <begin position="1"/>
        <end position="21"/>
    </location>
</feature>
<dbReference type="GO" id="GO:0003700">
    <property type="term" value="F:DNA-binding transcription factor activity"/>
    <property type="evidence" value="ECO:0007669"/>
    <property type="project" value="InterPro"/>
</dbReference>
<evidence type="ECO:0000313" key="4">
    <source>
        <dbReference type="Proteomes" id="UP000518752"/>
    </source>
</evidence>
<accession>A0A8H5FUD8</accession>
<evidence type="ECO:0000256" key="2">
    <source>
        <dbReference type="SAM" id="MobiDB-lite"/>
    </source>
</evidence>
<sequence>MEPQSYPQSIRRERPLSGLPNSVADSSFNAYLLEAHICPVMHSSTRTKTEKCSSTIGLVASRLASDSQLRSSATSFHSSEAAADHPSPGRARSKPRNVPQDILPDFQVLRRSFMSKLARALEDPEMEPVIVTKSESEELPIFDEFLSSPFSSPCETFESPSGQGLDPIMNTIDKSDGHPSLASAAEPLTLYNDSVRGAELPASHAGLAASSSHHLYVQHDPKPTLIRSSPAKAAGRNMAAHALIPQNAPTQPRQTSKPPSSDINVTFGKRSLTSAFDSDGENDDTDHRIKFQRENQDLPSDDESLPPAHPGPNATEKEMLEYKRRLSTLAARRSRRRKLEYKLKLEARVESLEREREKWKTRCTVLQEILKVHNADLKFEED</sequence>
<reference evidence="3 4" key="1">
    <citation type="journal article" date="2020" name="ISME J.">
        <title>Uncovering the hidden diversity of litter-decomposition mechanisms in mushroom-forming fungi.</title>
        <authorList>
            <person name="Floudas D."/>
            <person name="Bentzer J."/>
            <person name="Ahren D."/>
            <person name="Johansson T."/>
            <person name="Persson P."/>
            <person name="Tunlid A."/>
        </authorList>
    </citation>
    <scope>NUCLEOTIDE SEQUENCE [LARGE SCALE GENOMIC DNA]</scope>
    <source>
        <strain evidence="3 4">CBS 406.79</strain>
    </source>
</reference>
<evidence type="ECO:0000256" key="1">
    <source>
        <dbReference type="SAM" id="Coils"/>
    </source>
</evidence>
<proteinExistence type="predicted"/>
<evidence type="ECO:0008006" key="5">
    <source>
        <dbReference type="Google" id="ProtNLM"/>
    </source>
</evidence>
<feature type="compositionally biased region" description="Polar residues" evidence="2">
    <location>
        <begin position="247"/>
        <end position="264"/>
    </location>
</feature>
<feature type="region of interest" description="Disordered" evidence="2">
    <location>
        <begin position="243"/>
        <end position="267"/>
    </location>
</feature>